<evidence type="ECO:0000313" key="2">
    <source>
        <dbReference type="EMBL" id="NSX53738.1"/>
    </source>
</evidence>
<protein>
    <submittedName>
        <fullName evidence="2">Type VI secretion system ImpA family N-terminal domain-containing protein</fullName>
    </submittedName>
</protein>
<dbReference type="RefSeq" id="WP_174135006.1">
    <property type="nucleotide sequence ID" value="NZ_JABUFE010000001.1"/>
</dbReference>
<dbReference type="EMBL" id="JABUFE010000001">
    <property type="protein sequence ID" value="NSX53738.1"/>
    <property type="molecule type" value="Genomic_DNA"/>
</dbReference>
<dbReference type="InterPro" id="IPR010657">
    <property type="entry name" value="ImpA_N"/>
</dbReference>
<comment type="caution">
    <text evidence="2">The sequence shown here is derived from an EMBL/GenBank/DDBJ whole genome shotgun (WGS) entry which is preliminary data.</text>
</comment>
<dbReference type="PANTHER" id="PTHR37951:SF1">
    <property type="entry name" value="TYPE VI SECRETION SYSTEM COMPONENT TSSA1"/>
    <property type="match status" value="1"/>
</dbReference>
<reference evidence="2 3" key="1">
    <citation type="submission" date="2020-06" db="EMBL/GenBank/DDBJ databases">
        <title>Sulfitobacter algicola sp. nov., isolated from green algae.</title>
        <authorList>
            <person name="Wang C."/>
        </authorList>
    </citation>
    <scope>NUCLEOTIDE SEQUENCE [LARGE SCALE GENOMIC DNA]</scope>
    <source>
        <strain evidence="2 3">1151</strain>
    </source>
</reference>
<gene>
    <name evidence="2" type="ORF">HRQ87_02890</name>
</gene>
<evidence type="ECO:0000313" key="3">
    <source>
        <dbReference type="Proteomes" id="UP000777935"/>
    </source>
</evidence>
<name>A0ABX2IUL0_9RHOB</name>
<keyword evidence="3" id="KW-1185">Reference proteome</keyword>
<evidence type="ECO:0000259" key="1">
    <source>
        <dbReference type="Pfam" id="PF06812"/>
    </source>
</evidence>
<proteinExistence type="predicted"/>
<dbReference type="InterPro" id="IPR017740">
    <property type="entry name" value="TssA-like"/>
</dbReference>
<dbReference type="Pfam" id="PF06812">
    <property type="entry name" value="ImpA_N"/>
    <property type="match status" value="1"/>
</dbReference>
<dbReference type="Proteomes" id="UP000777935">
    <property type="component" value="Unassembled WGS sequence"/>
</dbReference>
<sequence length="343" mass="38171">MNEQAPIESDILASAISADAPIGVDVREDGPAQALYYKLRDLRSNVRAEERRMENLENIEQRIALCPEWVEVRDVAHQLLAEYTKDVEILAWYIEAETRLSGFEGLAKGFSILQQILESFGTELFPPPEETDADRFDALTGLNGGGREGALIQPIRLLPLVPDAPYGEFAFWYRQNGQEPELLTEMGKAGNTAMLSQLGHIQSAIASIKVSDAILTGKYGADAPPFSLIYETLGDVEMWLKSHVTAPLETTENDDEIQDSDVAQDTKPVGAITTRDEAFAKLLDVAAFFRKTEPHSPISHALETIVHRGRMDFMTLLEELIPDESMRRNVMTTAGIREKNEPQ</sequence>
<organism evidence="2 3">
    <name type="scientific">Parasulfitobacter algicola</name>
    <dbReference type="NCBI Taxonomy" id="2614809"/>
    <lineage>
        <taxon>Bacteria</taxon>
        <taxon>Pseudomonadati</taxon>
        <taxon>Pseudomonadota</taxon>
        <taxon>Alphaproteobacteria</taxon>
        <taxon>Rhodobacterales</taxon>
        <taxon>Roseobacteraceae</taxon>
        <taxon>Parasulfitobacter</taxon>
    </lineage>
</organism>
<dbReference type="PANTHER" id="PTHR37951">
    <property type="entry name" value="CYTOPLASMIC PROTEIN-RELATED"/>
    <property type="match status" value="1"/>
</dbReference>
<accession>A0ABX2IUL0</accession>
<feature type="domain" description="ImpA N-terminal" evidence="1">
    <location>
        <begin position="15"/>
        <end position="143"/>
    </location>
</feature>